<gene>
    <name evidence="1" type="ORF">S01H4_15879</name>
</gene>
<protein>
    <submittedName>
        <fullName evidence="1">Uncharacterized protein</fullName>
    </submittedName>
</protein>
<evidence type="ECO:0000313" key="1">
    <source>
        <dbReference type="EMBL" id="GAG71981.1"/>
    </source>
</evidence>
<proteinExistence type="predicted"/>
<reference evidence="1" key="1">
    <citation type="journal article" date="2014" name="Front. Microbiol.">
        <title>High frequency of phylogenetically diverse reductive dehalogenase-homologous genes in deep subseafloor sedimentary metagenomes.</title>
        <authorList>
            <person name="Kawai M."/>
            <person name="Futagami T."/>
            <person name="Toyoda A."/>
            <person name="Takaki Y."/>
            <person name="Nishi S."/>
            <person name="Hori S."/>
            <person name="Arai W."/>
            <person name="Tsubouchi T."/>
            <person name="Morono Y."/>
            <person name="Uchiyama I."/>
            <person name="Ito T."/>
            <person name="Fujiyama A."/>
            <person name="Inagaki F."/>
            <person name="Takami H."/>
        </authorList>
    </citation>
    <scope>NUCLEOTIDE SEQUENCE</scope>
    <source>
        <strain evidence="1">Expedition CK06-06</strain>
    </source>
</reference>
<comment type="caution">
    <text evidence="1">The sequence shown here is derived from an EMBL/GenBank/DDBJ whole genome shotgun (WGS) entry which is preliminary data.</text>
</comment>
<name>X1BIW3_9ZZZZ</name>
<sequence>MSEDRNNDNKVNAHAHVDAHTSDRRIYTYAMAFYIGGNKVDKIVRNLLKKGLSPSKSDTRPERLREMADDLAAMIAGKTDYLTFPSSIHHLRYRA</sequence>
<organism evidence="1">
    <name type="scientific">marine sediment metagenome</name>
    <dbReference type="NCBI Taxonomy" id="412755"/>
    <lineage>
        <taxon>unclassified sequences</taxon>
        <taxon>metagenomes</taxon>
        <taxon>ecological metagenomes</taxon>
    </lineage>
</organism>
<dbReference type="EMBL" id="BART01006959">
    <property type="protein sequence ID" value="GAG71981.1"/>
    <property type="molecule type" value="Genomic_DNA"/>
</dbReference>
<dbReference type="AlphaFoldDB" id="X1BIW3"/>
<accession>X1BIW3</accession>